<evidence type="ECO:0000256" key="6">
    <source>
        <dbReference type="ARBA" id="ARBA00023136"/>
    </source>
</evidence>
<feature type="signal peptide" evidence="10">
    <location>
        <begin position="1"/>
        <end position="22"/>
    </location>
</feature>
<dbReference type="SUPFAM" id="SSF49464">
    <property type="entry name" value="Carboxypeptidase regulatory domain-like"/>
    <property type="match status" value="1"/>
</dbReference>
<keyword evidence="7 8" id="KW-0998">Cell outer membrane</keyword>
<dbReference type="InterPro" id="IPR010104">
    <property type="entry name" value="TonB_rcpt_bac"/>
</dbReference>
<evidence type="ECO:0000256" key="8">
    <source>
        <dbReference type="PROSITE-ProRule" id="PRU01360"/>
    </source>
</evidence>
<dbReference type="InterPro" id="IPR039426">
    <property type="entry name" value="TonB-dep_rcpt-like"/>
</dbReference>
<dbReference type="InterPro" id="IPR008969">
    <property type="entry name" value="CarboxyPept-like_regulatory"/>
</dbReference>
<dbReference type="Pfam" id="PF13715">
    <property type="entry name" value="CarbopepD_reg_2"/>
    <property type="match status" value="1"/>
</dbReference>
<dbReference type="PANTHER" id="PTHR40980:SF4">
    <property type="entry name" value="TONB-DEPENDENT RECEPTOR-LIKE BETA-BARREL DOMAIN-CONTAINING PROTEIN"/>
    <property type="match status" value="1"/>
</dbReference>
<dbReference type="OrthoDB" id="8727862at2"/>
<dbReference type="SUPFAM" id="SSF56935">
    <property type="entry name" value="Porins"/>
    <property type="match status" value="1"/>
</dbReference>
<dbReference type="InterPro" id="IPR012910">
    <property type="entry name" value="Plug_dom"/>
</dbReference>
<reference evidence="13 14" key="1">
    <citation type="submission" date="2019-08" db="EMBL/GenBank/DDBJ databases">
        <title>Lewinella sp. strain SSH13 Genome sequencing and assembly.</title>
        <authorList>
            <person name="Kim I."/>
        </authorList>
    </citation>
    <scope>NUCLEOTIDE SEQUENCE [LARGE SCALE GENOMIC DNA]</scope>
    <source>
        <strain evidence="13 14">SSH13</strain>
    </source>
</reference>
<dbReference type="GO" id="GO:0009279">
    <property type="term" value="C:cell outer membrane"/>
    <property type="evidence" value="ECO:0007669"/>
    <property type="project" value="UniProtKB-SubCell"/>
</dbReference>
<keyword evidence="13" id="KW-0675">Receptor</keyword>
<name>A0A5C7FNK0_9BACT</name>
<comment type="subcellular location">
    <subcellularLocation>
        <location evidence="1 8">Cell outer membrane</location>
        <topology evidence="1 8">Multi-pass membrane protein</topology>
    </subcellularLocation>
</comment>
<feature type="domain" description="TonB-dependent receptor-like beta-barrel" evidence="11">
    <location>
        <begin position="410"/>
        <end position="920"/>
    </location>
</feature>
<dbReference type="Pfam" id="PF07715">
    <property type="entry name" value="Plug"/>
    <property type="match status" value="1"/>
</dbReference>
<dbReference type="Gene3D" id="2.60.40.1120">
    <property type="entry name" value="Carboxypeptidase-like, regulatory domain"/>
    <property type="match status" value="1"/>
</dbReference>
<evidence type="ECO:0000259" key="12">
    <source>
        <dbReference type="Pfam" id="PF07715"/>
    </source>
</evidence>
<evidence type="ECO:0000256" key="4">
    <source>
        <dbReference type="ARBA" id="ARBA00022692"/>
    </source>
</evidence>
<evidence type="ECO:0000313" key="13">
    <source>
        <dbReference type="EMBL" id="TXF91767.1"/>
    </source>
</evidence>
<dbReference type="EMBL" id="VOXD01000001">
    <property type="protein sequence ID" value="TXF91767.1"/>
    <property type="molecule type" value="Genomic_DNA"/>
</dbReference>
<dbReference type="NCBIfam" id="TIGR01782">
    <property type="entry name" value="TonB-Xanth-Caul"/>
    <property type="match status" value="1"/>
</dbReference>
<evidence type="ECO:0000256" key="5">
    <source>
        <dbReference type="ARBA" id="ARBA00023077"/>
    </source>
</evidence>
<evidence type="ECO:0000256" key="2">
    <source>
        <dbReference type="ARBA" id="ARBA00022448"/>
    </source>
</evidence>
<comment type="similarity">
    <text evidence="8 9">Belongs to the TonB-dependent receptor family.</text>
</comment>
<dbReference type="Proteomes" id="UP000321907">
    <property type="component" value="Unassembled WGS sequence"/>
</dbReference>
<keyword evidence="5 9" id="KW-0798">TonB box</keyword>
<dbReference type="AlphaFoldDB" id="A0A5C7FNK0"/>
<dbReference type="InterPro" id="IPR036942">
    <property type="entry name" value="Beta-barrel_TonB_sf"/>
</dbReference>
<dbReference type="Gene3D" id="2.40.170.20">
    <property type="entry name" value="TonB-dependent receptor, beta-barrel domain"/>
    <property type="match status" value="1"/>
</dbReference>
<dbReference type="PROSITE" id="PS52016">
    <property type="entry name" value="TONB_DEPENDENT_REC_3"/>
    <property type="match status" value="1"/>
</dbReference>
<evidence type="ECO:0000256" key="1">
    <source>
        <dbReference type="ARBA" id="ARBA00004571"/>
    </source>
</evidence>
<dbReference type="PANTHER" id="PTHR40980">
    <property type="entry name" value="PLUG DOMAIN-CONTAINING PROTEIN"/>
    <property type="match status" value="1"/>
</dbReference>
<accession>A0A5C7FNK0</accession>
<sequence>MLKRYGQLIAFLCLLTSVSAQAGLVKGTITDAENGSTLPGTSVYLLSNPAKGAVSDIDGQYVLNDLPEGELQIVYAFLGFEEKQVTVSVAAGEVTVQDVALSFASVVGEEVLVTAQALGQAKAINQQLNAESIANIVSADRIQELPDVNAAEAVARLPGISINRSGGEGQKVVIRGLEPKFNAITVNGVRLPANAGNDRSVDLSMISPELLDGIEVYKSPLPDMDAESVGGTVNLRLRKAPEERSLLVRGLVGYNDVNRYFGDYKGVLQYSQRFLKNKVGLVAQANVEQFNRGGDIITYGWSQGETNPETGATSILGSNLRLEDRAEQRRRNNASVNLDYDVGKSSFGFFGLYSNTSRDQFILQNRYAPSNGIEYNANGIKTDLDLFMGTFTGVHSLNKLSVDWVASASRSNTGTPYDFTLQIVDDQQPFDSGLDRTGNPANYYDAANPDLRSAYLNNNENEAKQTLENNQEFALNLKLPFEASPKINGYLKAGGRYRSIEREREVFSLGENFYYLGGEVTRDARDAYDGQLIFSEANPQQISLLNFVEAGETIDFENREGEQVDFDVVLNDALVEDWFNQQKDILNINRNSRIDNFGVSESVTAGYLMAKINIGKKLSLTPGFRYEYSDNEYRSGISSITNEFAGVEGFYKDTTTFQQYGEFLPHFHLKYEPENWLDVRFSYATTLARPDYSYITPRTQINDNSLVINSGNPNLRHMRVENFDLSVSAYKGGLGLISVGAFYKNIDNIFIPQSLQLVDGLAEERGFPDYQEYLLNSYSNFPESKVYGFEFDVQTNLNFLPAPFNGLVVNVNYARLFSETTTYFLTSQTYFFPFFRVEYESNARQVTMPSQVPDNLNLSVGYDYKKFSARISGIYQGSKASVYSQNKDFDRYSLSFWRWDASVKQKVGDHLSFFLNLNNVTNQQDISYIRNENFISSIQTYGMTGTIGAQYKL</sequence>
<dbReference type="Gene3D" id="2.170.130.10">
    <property type="entry name" value="TonB-dependent receptor, plug domain"/>
    <property type="match status" value="1"/>
</dbReference>
<dbReference type="InterPro" id="IPR000531">
    <property type="entry name" value="Beta-barrel_TonB"/>
</dbReference>
<feature type="chain" id="PRO_5022829055" evidence="10">
    <location>
        <begin position="23"/>
        <end position="953"/>
    </location>
</feature>
<dbReference type="RefSeq" id="WP_147928808.1">
    <property type="nucleotide sequence ID" value="NZ_VOXD01000001.1"/>
</dbReference>
<keyword evidence="14" id="KW-1185">Reference proteome</keyword>
<gene>
    <name evidence="13" type="ORF">FUA23_00855</name>
</gene>
<evidence type="ECO:0000313" key="14">
    <source>
        <dbReference type="Proteomes" id="UP000321907"/>
    </source>
</evidence>
<evidence type="ECO:0000256" key="10">
    <source>
        <dbReference type="SAM" id="SignalP"/>
    </source>
</evidence>
<protein>
    <submittedName>
        <fullName evidence="13">TonB-dependent receptor</fullName>
    </submittedName>
</protein>
<comment type="caution">
    <text evidence="13">The sequence shown here is derived from an EMBL/GenBank/DDBJ whole genome shotgun (WGS) entry which is preliminary data.</text>
</comment>
<evidence type="ECO:0000259" key="11">
    <source>
        <dbReference type="Pfam" id="PF00593"/>
    </source>
</evidence>
<proteinExistence type="inferred from homology"/>
<keyword evidence="4 8" id="KW-0812">Transmembrane</keyword>
<keyword evidence="2 8" id="KW-0813">Transport</keyword>
<evidence type="ECO:0000256" key="3">
    <source>
        <dbReference type="ARBA" id="ARBA00022452"/>
    </source>
</evidence>
<keyword evidence="10" id="KW-0732">Signal</keyword>
<feature type="domain" description="TonB-dependent receptor plug" evidence="12">
    <location>
        <begin position="131"/>
        <end position="231"/>
    </location>
</feature>
<keyword evidence="6 8" id="KW-0472">Membrane</keyword>
<dbReference type="Pfam" id="PF00593">
    <property type="entry name" value="TonB_dep_Rec_b-barrel"/>
    <property type="match status" value="1"/>
</dbReference>
<organism evidence="13 14">
    <name type="scientific">Neolewinella aurantiaca</name>
    <dbReference type="NCBI Taxonomy" id="2602767"/>
    <lineage>
        <taxon>Bacteria</taxon>
        <taxon>Pseudomonadati</taxon>
        <taxon>Bacteroidota</taxon>
        <taxon>Saprospiria</taxon>
        <taxon>Saprospirales</taxon>
        <taxon>Lewinellaceae</taxon>
        <taxon>Neolewinella</taxon>
    </lineage>
</organism>
<dbReference type="InterPro" id="IPR037066">
    <property type="entry name" value="Plug_dom_sf"/>
</dbReference>
<keyword evidence="3 8" id="KW-1134">Transmembrane beta strand</keyword>
<evidence type="ECO:0000256" key="9">
    <source>
        <dbReference type="RuleBase" id="RU003357"/>
    </source>
</evidence>
<evidence type="ECO:0000256" key="7">
    <source>
        <dbReference type="ARBA" id="ARBA00023237"/>
    </source>
</evidence>